<organism evidence="2 3">
    <name type="scientific">Parasponia andersonii</name>
    <name type="common">Sponia andersonii</name>
    <dbReference type="NCBI Taxonomy" id="3476"/>
    <lineage>
        <taxon>Eukaryota</taxon>
        <taxon>Viridiplantae</taxon>
        <taxon>Streptophyta</taxon>
        <taxon>Embryophyta</taxon>
        <taxon>Tracheophyta</taxon>
        <taxon>Spermatophyta</taxon>
        <taxon>Magnoliopsida</taxon>
        <taxon>eudicotyledons</taxon>
        <taxon>Gunneridae</taxon>
        <taxon>Pentapetalae</taxon>
        <taxon>rosids</taxon>
        <taxon>fabids</taxon>
        <taxon>Rosales</taxon>
        <taxon>Cannabaceae</taxon>
        <taxon>Parasponia</taxon>
    </lineage>
</organism>
<dbReference type="OrthoDB" id="1936278at2759"/>
<dbReference type="PANTHER" id="PTHR31175:SF120">
    <property type="entry name" value="OS09G0547100 PROTEIN"/>
    <property type="match status" value="1"/>
</dbReference>
<proteinExistence type="inferred from homology"/>
<name>A0A2P5CHP1_PARAD</name>
<dbReference type="AlphaFoldDB" id="A0A2P5CHP1"/>
<dbReference type="EMBL" id="JXTB01000129">
    <property type="protein sequence ID" value="PON60582.1"/>
    <property type="molecule type" value="Genomic_DNA"/>
</dbReference>
<evidence type="ECO:0000256" key="1">
    <source>
        <dbReference type="ARBA" id="ARBA00006974"/>
    </source>
</evidence>
<evidence type="ECO:0000313" key="3">
    <source>
        <dbReference type="Proteomes" id="UP000237105"/>
    </source>
</evidence>
<comment type="caution">
    <text evidence="2">The sequence shown here is derived from an EMBL/GenBank/DDBJ whole genome shotgun (WGS) entry which is preliminary data.</text>
</comment>
<dbReference type="Proteomes" id="UP000237105">
    <property type="component" value="Unassembled WGS sequence"/>
</dbReference>
<dbReference type="Pfam" id="PF02519">
    <property type="entry name" value="Auxin_inducible"/>
    <property type="match status" value="1"/>
</dbReference>
<comment type="similarity">
    <text evidence="1">Belongs to the ARG7 family.</text>
</comment>
<gene>
    <name evidence="2" type="ORF">PanWU01x14_151940</name>
</gene>
<dbReference type="STRING" id="3476.A0A2P5CHP1"/>
<dbReference type="InterPro" id="IPR003676">
    <property type="entry name" value="SAUR_fam"/>
</dbReference>
<reference evidence="3" key="1">
    <citation type="submission" date="2016-06" db="EMBL/GenBank/DDBJ databases">
        <title>Parallel loss of symbiosis genes in relatives of nitrogen-fixing non-legume Parasponia.</title>
        <authorList>
            <person name="Van Velzen R."/>
            <person name="Holmer R."/>
            <person name="Bu F."/>
            <person name="Rutten L."/>
            <person name="Van Zeijl A."/>
            <person name="Liu W."/>
            <person name="Santuari L."/>
            <person name="Cao Q."/>
            <person name="Sharma T."/>
            <person name="Shen D."/>
            <person name="Roswanjaya Y."/>
            <person name="Wardhani T."/>
            <person name="Kalhor M.S."/>
            <person name="Jansen J."/>
            <person name="Van den Hoogen J."/>
            <person name="Gungor B."/>
            <person name="Hartog M."/>
            <person name="Hontelez J."/>
            <person name="Verver J."/>
            <person name="Yang W.-C."/>
            <person name="Schijlen E."/>
            <person name="Repin R."/>
            <person name="Schilthuizen M."/>
            <person name="Schranz E."/>
            <person name="Heidstra R."/>
            <person name="Miyata K."/>
            <person name="Fedorova E."/>
            <person name="Kohlen W."/>
            <person name="Bisseling T."/>
            <person name="Smit S."/>
            <person name="Geurts R."/>
        </authorList>
    </citation>
    <scope>NUCLEOTIDE SEQUENCE [LARGE SCALE GENOMIC DNA]</scope>
    <source>
        <strain evidence="3">cv. WU1-14</strain>
    </source>
</reference>
<keyword evidence="3" id="KW-1185">Reference proteome</keyword>
<evidence type="ECO:0000313" key="2">
    <source>
        <dbReference type="EMBL" id="PON60582.1"/>
    </source>
</evidence>
<dbReference type="PANTHER" id="PTHR31175">
    <property type="entry name" value="AUXIN-RESPONSIVE FAMILY PROTEIN"/>
    <property type="match status" value="1"/>
</dbReference>
<sequence length="151" mass="17051">MEYSKSPMMISLKRLIAIARKWQKMAGTARSRRTISLPRIISHRGLPHKGHFVVYSADMKRFVVPLTYLKCSVFRELLRMSEEEFGPPKDGPITLPCDAVSMEYIVSVVKREVSMELERALLLSLASRECPTTGTVPESLVMLGHCPIIGF</sequence>
<dbReference type="GO" id="GO:0009733">
    <property type="term" value="P:response to auxin"/>
    <property type="evidence" value="ECO:0007669"/>
    <property type="project" value="InterPro"/>
</dbReference>
<protein>
    <submittedName>
        <fullName evidence="2">Small auxin-up RNA</fullName>
    </submittedName>
</protein>
<accession>A0A2P5CHP1</accession>